<sequence length="137" mass="15008">MQKTIEEFEGVEVDADEYAYLAPVIETTRALLVQARKEGGVTVGRPSKRLFGLENSIKSLTFPTPMDPGGGTVTFTAEKLSQTLNALLVQAGSKCLHGRPSSTIVHHVSPYGSYFKCGHSNPAHYWDEDGEKLDERP</sequence>
<reference evidence="1" key="1">
    <citation type="submission" date="2022-04" db="EMBL/GenBank/DDBJ databases">
        <title>Roseibium sp. CAU 1639 isolated from mud.</title>
        <authorList>
            <person name="Kim W."/>
        </authorList>
    </citation>
    <scope>NUCLEOTIDE SEQUENCE</scope>
    <source>
        <strain evidence="1">CAU 1639</strain>
    </source>
</reference>
<keyword evidence="2" id="KW-1185">Reference proteome</keyword>
<comment type="caution">
    <text evidence="1">The sequence shown here is derived from an EMBL/GenBank/DDBJ whole genome shotgun (WGS) entry which is preliminary data.</text>
</comment>
<evidence type="ECO:0000313" key="2">
    <source>
        <dbReference type="Proteomes" id="UP001431221"/>
    </source>
</evidence>
<name>A0ABT0GTM3_9HYPH</name>
<accession>A0ABT0GTM3</accession>
<evidence type="ECO:0000313" key="1">
    <source>
        <dbReference type="EMBL" id="MCK7612585.1"/>
    </source>
</evidence>
<gene>
    <name evidence="1" type="ORF">M0H32_10465</name>
</gene>
<protein>
    <submittedName>
        <fullName evidence="1">Uncharacterized protein</fullName>
    </submittedName>
</protein>
<dbReference type="Proteomes" id="UP001431221">
    <property type="component" value="Unassembled WGS sequence"/>
</dbReference>
<dbReference type="EMBL" id="JALNMJ010000006">
    <property type="protein sequence ID" value="MCK7612585.1"/>
    <property type="molecule type" value="Genomic_DNA"/>
</dbReference>
<organism evidence="1 2">
    <name type="scientific">Roseibium sediminicola</name>
    <dbReference type="NCBI Taxonomy" id="2933272"/>
    <lineage>
        <taxon>Bacteria</taxon>
        <taxon>Pseudomonadati</taxon>
        <taxon>Pseudomonadota</taxon>
        <taxon>Alphaproteobacteria</taxon>
        <taxon>Hyphomicrobiales</taxon>
        <taxon>Stappiaceae</taxon>
        <taxon>Roseibium</taxon>
    </lineage>
</organism>
<dbReference type="RefSeq" id="WP_248153636.1">
    <property type="nucleotide sequence ID" value="NZ_JALNMJ010000006.1"/>
</dbReference>
<proteinExistence type="predicted"/>